<dbReference type="GO" id="GO:0006826">
    <property type="term" value="P:iron ion transport"/>
    <property type="evidence" value="ECO:0007669"/>
    <property type="project" value="InterPro"/>
</dbReference>
<dbReference type="AlphaFoldDB" id="A0A7H0LMB5"/>
<proteinExistence type="inferred from homology"/>
<evidence type="ECO:0000256" key="5">
    <source>
        <dbReference type="SAM" id="SignalP"/>
    </source>
</evidence>
<dbReference type="InterPro" id="IPR000801">
    <property type="entry name" value="Esterase-like"/>
</dbReference>
<evidence type="ECO:0000256" key="2">
    <source>
        <dbReference type="ARBA" id="ARBA00022490"/>
    </source>
</evidence>
<dbReference type="Proteomes" id="UP000516148">
    <property type="component" value="Chromosome"/>
</dbReference>
<dbReference type="Gene3D" id="2.60.40.10">
    <property type="entry name" value="Immunoglobulins"/>
    <property type="match status" value="1"/>
</dbReference>
<feature type="domain" description="Enterochelin esterase N-terminal" evidence="6">
    <location>
        <begin position="71"/>
        <end position="192"/>
    </location>
</feature>
<dbReference type="SUPFAM" id="SSF81296">
    <property type="entry name" value="E set domains"/>
    <property type="match status" value="1"/>
</dbReference>
<dbReference type="InterPro" id="IPR029058">
    <property type="entry name" value="AB_hydrolase_fold"/>
</dbReference>
<feature type="chain" id="PRO_5029006278" evidence="5">
    <location>
        <begin position="19"/>
        <end position="441"/>
    </location>
</feature>
<dbReference type="InterPro" id="IPR013783">
    <property type="entry name" value="Ig-like_fold"/>
</dbReference>
<dbReference type="SUPFAM" id="SSF53474">
    <property type="entry name" value="alpha/beta-Hydrolases"/>
    <property type="match status" value="1"/>
</dbReference>
<evidence type="ECO:0000256" key="1">
    <source>
        <dbReference type="ARBA" id="ARBA00004496"/>
    </source>
</evidence>
<dbReference type="InterPro" id="IPR021764">
    <property type="entry name" value="Enterochelin_esterase_N"/>
</dbReference>
<keyword evidence="5" id="KW-0732">Signal</keyword>
<dbReference type="Pfam" id="PF00756">
    <property type="entry name" value="Esterase"/>
    <property type="match status" value="1"/>
</dbReference>
<dbReference type="EMBL" id="CP061038">
    <property type="protein sequence ID" value="QNQ10818.1"/>
    <property type="molecule type" value="Genomic_DNA"/>
</dbReference>
<evidence type="ECO:0000256" key="3">
    <source>
        <dbReference type="ARBA" id="ARBA00022801"/>
    </source>
</evidence>
<comment type="subcellular location">
    <subcellularLocation>
        <location evidence="1">Cytoplasm</location>
    </subcellularLocation>
</comment>
<dbReference type="PANTHER" id="PTHR48098:SF3">
    <property type="entry name" value="IRON(III) ENTEROBACTIN ESTERASE"/>
    <property type="match status" value="1"/>
</dbReference>
<dbReference type="Pfam" id="PF11806">
    <property type="entry name" value="Enterochelin_N"/>
    <property type="match status" value="1"/>
</dbReference>
<dbReference type="GO" id="GO:0005506">
    <property type="term" value="F:iron ion binding"/>
    <property type="evidence" value="ECO:0007669"/>
    <property type="project" value="InterPro"/>
</dbReference>
<reference evidence="7 8" key="1">
    <citation type="submission" date="2020-09" db="EMBL/GenBank/DDBJ databases">
        <title>Sphingomonas sp., a new species isolated from pork steak.</title>
        <authorList>
            <person name="Heidler von Heilborn D."/>
        </authorList>
    </citation>
    <scope>NUCLEOTIDE SEQUENCE [LARGE SCALE GENOMIC DNA]</scope>
    <source>
        <strain evidence="8">S8-3T</strain>
    </source>
</reference>
<dbReference type="RefSeq" id="WP_187763108.1">
    <property type="nucleotide sequence ID" value="NZ_CP061038.1"/>
</dbReference>
<dbReference type="KEGG" id="spap:H3Z74_06420"/>
<feature type="signal peptide" evidence="5">
    <location>
        <begin position="1"/>
        <end position="18"/>
    </location>
</feature>
<sequence length="441" mass="48977">MRILLLLTSLLFAVPVSASEAPIASPRLAALQAQLDGRNDGGDVAAFWADVRAKGTPLIEPVAGEPAQMTLTFLWREPTDRDHIDLGVFGVFNATPWQTGDPLIRLAHTDIWYRSYRVSAALRAQYMLIGRDGAARGAKPQRAWSHTDEAGRDRDFDLFLDPLNPRTIDDVYFLPHSRESIFDGPDAPRETWLAPKPARLHGRMIDLTIRSAVLGNERNLAVYVPDPSLTKGKPPGLLLLFDGPSYRAAGRVPEMLDRMIAAGAIAPTVAVMVDSITLDNREKELAPNEPFTRFIAEELMPMLRTRFGLSGDPRKTVIAGASRGGQSASFIAMRHPELFGNVIAQSPALWWGPSEADMDTHWLARAFENRDRLPIRFYIQMGTLEDAKSMLGTARHFQEILHSKGYDVTYREFVGGHTFFSWRAILPPGADRVTACRRTPG</sequence>
<dbReference type="PANTHER" id="PTHR48098">
    <property type="entry name" value="ENTEROCHELIN ESTERASE-RELATED"/>
    <property type="match status" value="1"/>
</dbReference>
<comment type="similarity">
    <text evidence="4">Belongs to the Fes family.</text>
</comment>
<dbReference type="InterPro" id="IPR050583">
    <property type="entry name" value="Mycobacterial_A85_antigen"/>
</dbReference>
<evidence type="ECO:0000313" key="7">
    <source>
        <dbReference type="EMBL" id="QNQ10818.1"/>
    </source>
</evidence>
<keyword evidence="8" id="KW-1185">Reference proteome</keyword>
<accession>A0A7H0LMB5</accession>
<dbReference type="GO" id="GO:0005737">
    <property type="term" value="C:cytoplasm"/>
    <property type="evidence" value="ECO:0007669"/>
    <property type="project" value="UniProtKB-SubCell"/>
</dbReference>
<organism evidence="7 8">
    <name type="scientific">Sphingomonas alpina</name>
    <dbReference type="NCBI Taxonomy" id="653931"/>
    <lineage>
        <taxon>Bacteria</taxon>
        <taxon>Pseudomonadati</taxon>
        <taxon>Pseudomonadota</taxon>
        <taxon>Alphaproteobacteria</taxon>
        <taxon>Sphingomonadales</taxon>
        <taxon>Sphingomonadaceae</taxon>
        <taxon>Sphingomonas</taxon>
    </lineage>
</organism>
<evidence type="ECO:0000256" key="4">
    <source>
        <dbReference type="ARBA" id="ARBA00024201"/>
    </source>
</evidence>
<evidence type="ECO:0000313" key="8">
    <source>
        <dbReference type="Proteomes" id="UP000516148"/>
    </source>
</evidence>
<gene>
    <name evidence="7" type="ORF">H3Z74_06420</name>
</gene>
<protein>
    <submittedName>
        <fullName evidence="7">DUF3327 domain-containing protein</fullName>
    </submittedName>
</protein>
<keyword evidence="3" id="KW-0378">Hydrolase</keyword>
<name>A0A7H0LMB5_9SPHN</name>
<keyword evidence="2" id="KW-0963">Cytoplasm</keyword>
<dbReference type="Gene3D" id="3.40.50.1820">
    <property type="entry name" value="alpha/beta hydrolase"/>
    <property type="match status" value="1"/>
</dbReference>
<evidence type="ECO:0000259" key="6">
    <source>
        <dbReference type="Pfam" id="PF11806"/>
    </source>
</evidence>
<dbReference type="GO" id="GO:0008849">
    <property type="term" value="F:enterochelin esterase activity"/>
    <property type="evidence" value="ECO:0007669"/>
    <property type="project" value="InterPro"/>
</dbReference>
<dbReference type="InterPro" id="IPR014756">
    <property type="entry name" value="Ig_E-set"/>
</dbReference>